<dbReference type="Pfam" id="PF04041">
    <property type="entry name" value="Glyco_hydro_130"/>
    <property type="match status" value="1"/>
</dbReference>
<dbReference type="Proteomes" id="UP001595685">
    <property type="component" value="Unassembled WGS sequence"/>
</dbReference>
<dbReference type="RefSeq" id="WP_340293279.1">
    <property type="nucleotide sequence ID" value="NZ_JBBEOI010000102.1"/>
</dbReference>
<dbReference type="EMBL" id="JBHRWW010000007">
    <property type="protein sequence ID" value="MFC3688999.1"/>
    <property type="molecule type" value="Genomic_DNA"/>
</dbReference>
<dbReference type="PANTHER" id="PTHR34106">
    <property type="entry name" value="GLYCOSIDASE"/>
    <property type="match status" value="1"/>
</dbReference>
<dbReference type="Gene3D" id="2.115.10.20">
    <property type="entry name" value="Glycosyl hydrolase domain, family 43"/>
    <property type="match status" value="1"/>
</dbReference>
<feature type="region of interest" description="Disordered" evidence="4">
    <location>
        <begin position="348"/>
        <end position="380"/>
    </location>
</feature>
<name>A0ABV7WHZ0_9MICO</name>
<keyword evidence="1" id="KW-0328">Glycosyltransferase</keyword>
<evidence type="ECO:0000256" key="1">
    <source>
        <dbReference type="ARBA" id="ARBA00022676"/>
    </source>
</evidence>
<evidence type="ECO:0000256" key="3">
    <source>
        <dbReference type="ARBA" id="ARBA00024356"/>
    </source>
</evidence>
<dbReference type="InterPro" id="IPR007184">
    <property type="entry name" value="Mannoside_phosphorylase"/>
</dbReference>
<comment type="similarity">
    <text evidence="3">Belongs to the glycosyl hydrolase 130 family.</text>
</comment>
<proteinExistence type="inferred from homology"/>
<gene>
    <name evidence="5" type="ORF">ACFOLH_11665</name>
</gene>
<evidence type="ECO:0000313" key="5">
    <source>
        <dbReference type="EMBL" id="MFC3688999.1"/>
    </source>
</evidence>
<evidence type="ECO:0000256" key="4">
    <source>
        <dbReference type="SAM" id="MobiDB-lite"/>
    </source>
</evidence>
<dbReference type="CDD" id="cd18613">
    <property type="entry name" value="GH130"/>
    <property type="match status" value="1"/>
</dbReference>
<dbReference type="PANTHER" id="PTHR34106:SF4">
    <property type="entry name" value="BLL5143 PROTEIN"/>
    <property type="match status" value="1"/>
</dbReference>
<keyword evidence="2" id="KW-0808">Transferase</keyword>
<protein>
    <submittedName>
        <fullName evidence="5">Glycoside hydrolase family 130 protein</fullName>
    </submittedName>
</protein>
<sequence length="488" mass="52632">MSELVRRTSTELRPDPTRVVARLFVPGNEVSTETVSRTGGVVGRVLALDEAVVSRLADDVRARWGHRHRDLEGILRTSYAQVAHRVPGEATLTEDRRTLLGAYFTQEQAIESAALFNPSLVPHPDQSGVADGSLRVVMSLRGVGEGHVSCIELRTGTVDADGELTLDAPGPHAEVGTASRGTYSRPQFAAGLADAGTDDEATSHLVSLLPETFTPEELDRALAALEQSVDRRRTARAAVDQARRLAQASYVVEFDERTAMAERVLRPFSPVESQGMEDARFVRSVDLDGSVGYRATYTAFDGRAIAPMLLQTEDFRRFRVSPLAGPAARDKGLALFPRTVGGRHLALTRSDRETTGVASSPDGTTWSDPSPLAGPGRPQDLVQTGNCGSPVETEAGWLVVTHGVGPMREYTLGALLLDLEDPTRVVGRLEEPLLRPAEDERDGYVPNVVYSCGSLAHGDRLVLPYGCSDSAVRVAVVDLPRLLEQLSA</sequence>
<dbReference type="InterPro" id="IPR023296">
    <property type="entry name" value="Glyco_hydro_beta-prop_sf"/>
</dbReference>
<dbReference type="SUPFAM" id="SSF75005">
    <property type="entry name" value="Arabinanase/levansucrase/invertase"/>
    <property type="match status" value="1"/>
</dbReference>
<keyword evidence="5" id="KW-0378">Hydrolase</keyword>
<organism evidence="5 6">
    <name type="scientific">Aquipuribacter hungaricus</name>
    <dbReference type="NCBI Taxonomy" id="545624"/>
    <lineage>
        <taxon>Bacteria</taxon>
        <taxon>Bacillati</taxon>
        <taxon>Actinomycetota</taxon>
        <taxon>Actinomycetes</taxon>
        <taxon>Micrococcales</taxon>
        <taxon>Intrasporangiaceae</taxon>
        <taxon>Aquipuribacter</taxon>
    </lineage>
</organism>
<evidence type="ECO:0000256" key="2">
    <source>
        <dbReference type="ARBA" id="ARBA00022679"/>
    </source>
</evidence>
<accession>A0ABV7WHZ0</accession>
<keyword evidence="6" id="KW-1185">Reference proteome</keyword>
<comment type="caution">
    <text evidence="5">The sequence shown here is derived from an EMBL/GenBank/DDBJ whole genome shotgun (WGS) entry which is preliminary data.</text>
</comment>
<evidence type="ECO:0000313" key="6">
    <source>
        <dbReference type="Proteomes" id="UP001595685"/>
    </source>
</evidence>
<dbReference type="GO" id="GO:0016787">
    <property type="term" value="F:hydrolase activity"/>
    <property type="evidence" value="ECO:0007669"/>
    <property type="project" value="UniProtKB-KW"/>
</dbReference>
<reference evidence="6" key="1">
    <citation type="journal article" date="2019" name="Int. J. Syst. Evol. Microbiol.">
        <title>The Global Catalogue of Microorganisms (GCM) 10K type strain sequencing project: providing services to taxonomists for standard genome sequencing and annotation.</title>
        <authorList>
            <consortium name="The Broad Institute Genomics Platform"/>
            <consortium name="The Broad Institute Genome Sequencing Center for Infectious Disease"/>
            <person name="Wu L."/>
            <person name="Ma J."/>
        </authorList>
    </citation>
    <scope>NUCLEOTIDE SEQUENCE [LARGE SCALE GENOMIC DNA]</scope>
    <source>
        <strain evidence="6">NCAIM B.02333</strain>
    </source>
</reference>
<feature type="compositionally biased region" description="Polar residues" evidence="4">
    <location>
        <begin position="356"/>
        <end position="368"/>
    </location>
</feature>